<keyword evidence="10" id="KW-1185">Reference proteome</keyword>
<evidence type="ECO:0000256" key="4">
    <source>
        <dbReference type="ARBA" id="ARBA00022525"/>
    </source>
</evidence>
<dbReference type="Pfam" id="PF02415">
    <property type="entry name" value="Chlam_PMP"/>
    <property type="match status" value="1"/>
</dbReference>
<keyword evidence="7" id="KW-0998">Cell outer membrane</keyword>
<evidence type="ECO:0000256" key="3">
    <source>
        <dbReference type="ARBA" id="ARBA00004613"/>
    </source>
</evidence>
<dbReference type="SUPFAM" id="SSF51126">
    <property type="entry name" value="Pectin lyase-like"/>
    <property type="match status" value="1"/>
</dbReference>
<dbReference type="PANTHER" id="PTHR11319">
    <property type="entry name" value="G PROTEIN-COUPLED RECEPTOR-RELATED"/>
    <property type="match status" value="1"/>
</dbReference>
<dbReference type="InterPro" id="IPR003368">
    <property type="entry name" value="POMP_repeat"/>
</dbReference>
<dbReference type="Proteomes" id="UP000253083">
    <property type="component" value="Unassembled WGS sequence"/>
</dbReference>
<dbReference type="InterPro" id="IPR011050">
    <property type="entry name" value="Pectin_lyase_fold/virulence"/>
</dbReference>
<evidence type="ECO:0000256" key="5">
    <source>
        <dbReference type="ARBA" id="ARBA00022729"/>
    </source>
</evidence>
<feature type="chain" id="PRO_5017204118" evidence="8">
    <location>
        <begin position="24"/>
        <end position="502"/>
    </location>
</feature>
<dbReference type="Gene3D" id="2.160.20.10">
    <property type="entry name" value="Single-stranded right-handed beta-helix, Pectin lyase-like"/>
    <property type="match status" value="1"/>
</dbReference>
<evidence type="ECO:0000256" key="1">
    <source>
        <dbReference type="ARBA" id="ARBA00004196"/>
    </source>
</evidence>
<protein>
    <submittedName>
        <fullName evidence="9">Putative outer membrane repeat protein</fullName>
    </submittedName>
</protein>
<dbReference type="InParanoid" id="A0A395JJU7"/>
<dbReference type="OrthoDB" id="9780507at2"/>
<dbReference type="GO" id="GO:0005576">
    <property type="term" value="C:extracellular region"/>
    <property type="evidence" value="ECO:0007669"/>
    <property type="project" value="UniProtKB-SubCell"/>
</dbReference>
<dbReference type="GO" id="GO:0009279">
    <property type="term" value="C:cell outer membrane"/>
    <property type="evidence" value="ECO:0007669"/>
    <property type="project" value="UniProtKB-SubCell"/>
</dbReference>
<name>A0A395JJU7_9GAMM</name>
<evidence type="ECO:0000313" key="9">
    <source>
        <dbReference type="EMBL" id="RBP51056.1"/>
    </source>
</evidence>
<evidence type="ECO:0000256" key="7">
    <source>
        <dbReference type="ARBA" id="ARBA00023237"/>
    </source>
</evidence>
<proteinExistence type="predicted"/>
<evidence type="ECO:0000256" key="8">
    <source>
        <dbReference type="SAM" id="SignalP"/>
    </source>
</evidence>
<dbReference type="PANTHER" id="PTHR11319:SF35">
    <property type="entry name" value="OUTER MEMBRANE PROTEIN PMPC-RELATED"/>
    <property type="match status" value="1"/>
</dbReference>
<gene>
    <name evidence="9" type="ORF">DFR28_102475</name>
</gene>
<dbReference type="AlphaFoldDB" id="A0A395JJU7"/>
<keyword evidence="4" id="KW-0964">Secreted</keyword>
<accession>A0A395JJU7</accession>
<dbReference type="InterPro" id="IPR012334">
    <property type="entry name" value="Pectin_lyas_fold"/>
</dbReference>
<feature type="signal peptide" evidence="8">
    <location>
        <begin position="1"/>
        <end position="23"/>
    </location>
</feature>
<comment type="caution">
    <text evidence="9">The sequence shown here is derived from an EMBL/GenBank/DDBJ whole genome shotgun (WGS) entry which is preliminary data.</text>
</comment>
<dbReference type="RefSeq" id="WP_113953857.1">
    <property type="nucleotide sequence ID" value="NZ_QNRT01000002.1"/>
</dbReference>
<evidence type="ECO:0000256" key="6">
    <source>
        <dbReference type="ARBA" id="ARBA00023136"/>
    </source>
</evidence>
<organism evidence="9 10">
    <name type="scientific">Arenicella xantha</name>
    <dbReference type="NCBI Taxonomy" id="644221"/>
    <lineage>
        <taxon>Bacteria</taxon>
        <taxon>Pseudomonadati</taxon>
        <taxon>Pseudomonadota</taxon>
        <taxon>Gammaproteobacteria</taxon>
        <taxon>Arenicellales</taxon>
        <taxon>Arenicellaceae</taxon>
        <taxon>Arenicella</taxon>
    </lineage>
</organism>
<dbReference type="NCBIfam" id="NF041518">
    <property type="entry name" value="choice_anch_Q"/>
    <property type="match status" value="1"/>
</dbReference>
<evidence type="ECO:0000256" key="2">
    <source>
        <dbReference type="ARBA" id="ARBA00004442"/>
    </source>
</evidence>
<reference evidence="9 10" key="1">
    <citation type="submission" date="2018-06" db="EMBL/GenBank/DDBJ databases">
        <title>Genomic Encyclopedia of Type Strains, Phase IV (KMG-IV): sequencing the most valuable type-strain genomes for metagenomic binning, comparative biology and taxonomic classification.</title>
        <authorList>
            <person name="Goeker M."/>
        </authorList>
    </citation>
    <scope>NUCLEOTIDE SEQUENCE [LARGE SCALE GENOMIC DNA]</scope>
    <source>
        <strain evidence="9 10">DSM 24032</strain>
    </source>
</reference>
<dbReference type="EMBL" id="QNRT01000002">
    <property type="protein sequence ID" value="RBP51056.1"/>
    <property type="molecule type" value="Genomic_DNA"/>
</dbReference>
<keyword evidence="5 8" id="KW-0732">Signal</keyword>
<sequence length="502" mass="52498">MKNKIILSLGLLLAANYSQQSEAATLQVCTSGCQYQTIAGAVFAASAGDQIYVRNGTYLEHDIVIDKRLTIVGESQQNTIVDATEDGRHFNILESADSVGLQDLTLTNGNSLVAPLCGSSAYREGGSLCALAVHLKIWQVSFVRNTAGRYGGAIYLAGRDNSSLSAYSNLLIGKSEFSQNKVLSSLPINNDGGGGAIACGYCDGIEIFRNTFDQNKAQPVGSGTSWSGGAIFAWQTNNISANQNTYTGNSAVGEGGAIALSTFGSPSLHAKLTNETFFKNNAELAGGALYDIGTNILDIRRSTFYGNSATEGGALSVESLSVDNSTFSQNSALQQGSAIEFRSAYDLAGIANSTFFANHSKDRANGSVLSFHTLLNTGDKVISNSIFSKNTGVECDFNGANGFIVGEHNLTDTLSCDPNNGANSGPYGFALPFSLGSVSGLDSNLSNNGGFTQTHAISSASNAVDSGANNCVSAISGSPLSRDQRGYVRVLNRCDIGAYEVQ</sequence>
<dbReference type="InterPro" id="IPR059226">
    <property type="entry name" value="Choice_anch_Q_dom"/>
</dbReference>
<keyword evidence="6" id="KW-0472">Membrane</keyword>
<comment type="subcellular location">
    <subcellularLocation>
        <location evidence="1">Cell envelope</location>
    </subcellularLocation>
    <subcellularLocation>
        <location evidence="2">Cell outer membrane</location>
    </subcellularLocation>
    <subcellularLocation>
        <location evidence="3">Secreted</location>
    </subcellularLocation>
</comment>
<evidence type="ECO:0000313" key="10">
    <source>
        <dbReference type="Proteomes" id="UP000253083"/>
    </source>
</evidence>